<dbReference type="GO" id="GO:0004037">
    <property type="term" value="F:allantoicase activity"/>
    <property type="evidence" value="ECO:0007669"/>
    <property type="project" value="InterPro"/>
</dbReference>
<evidence type="ECO:0000313" key="5">
    <source>
        <dbReference type="Proteomes" id="UP000075901"/>
    </source>
</evidence>
<dbReference type="SUPFAM" id="SSF49785">
    <property type="entry name" value="Galactose-binding domain-like"/>
    <property type="match status" value="1"/>
</dbReference>
<dbReference type="GO" id="GO:0000256">
    <property type="term" value="P:allantoin catabolic process"/>
    <property type="evidence" value="ECO:0007669"/>
    <property type="project" value="InterPro"/>
</dbReference>
<reference evidence="4" key="2">
    <citation type="submission" date="2020-05" db="UniProtKB">
        <authorList>
            <consortium name="EnsemblMetazoa"/>
        </authorList>
    </citation>
    <scope>IDENTIFICATION</scope>
    <source>
        <strain evidence="4">maculatus3</strain>
    </source>
</reference>
<evidence type="ECO:0000259" key="3">
    <source>
        <dbReference type="Pfam" id="PF03561"/>
    </source>
</evidence>
<proteinExistence type="inferred from homology"/>
<name>A0A182S8C0_9DIPT</name>
<dbReference type="InterPro" id="IPR015908">
    <property type="entry name" value="Allantoicase_dom"/>
</dbReference>
<organism evidence="4 5">
    <name type="scientific">Anopheles maculatus</name>
    <dbReference type="NCBI Taxonomy" id="74869"/>
    <lineage>
        <taxon>Eukaryota</taxon>
        <taxon>Metazoa</taxon>
        <taxon>Ecdysozoa</taxon>
        <taxon>Arthropoda</taxon>
        <taxon>Hexapoda</taxon>
        <taxon>Insecta</taxon>
        <taxon>Pterygota</taxon>
        <taxon>Neoptera</taxon>
        <taxon>Endopterygota</taxon>
        <taxon>Diptera</taxon>
        <taxon>Nematocera</taxon>
        <taxon>Culicoidea</taxon>
        <taxon>Culicidae</taxon>
        <taxon>Anophelinae</taxon>
        <taxon>Anopheles</taxon>
        <taxon>Anopheles maculatus group</taxon>
    </lineage>
</organism>
<dbReference type="Proteomes" id="UP000075901">
    <property type="component" value="Unassembled WGS sequence"/>
</dbReference>
<dbReference type="EnsemblMetazoa" id="AMAM001712-RA">
    <property type="protein sequence ID" value="AMAM001712-PA"/>
    <property type="gene ID" value="AMAM001712"/>
</dbReference>
<evidence type="ECO:0000256" key="1">
    <source>
        <dbReference type="ARBA" id="ARBA00009242"/>
    </source>
</evidence>
<dbReference type="Gene3D" id="2.60.120.260">
    <property type="entry name" value="Galactose-binding domain-like"/>
    <property type="match status" value="1"/>
</dbReference>
<sequence length="128" mass="14118">MGDGWETARRLDRPAVLEVDEAGILQVPGSEWATFQLGALNGCWIECVYVDTLHFRGNFPDNVRVEYASKGDPSVWISLMERKKLGPNQTHEFKATDLLPQAKPASLVRITIAPDGGLSRVRILGTIA</sequence>
<evidence type="ECO:0000313" key="4">
    <source>
        <dbReference type="EnsemblMetazoa" id="AMAM001712-PA"/>
    </source>
</evidence>
<dbReference type="InterPro" id="IPR008979">
    <property type="entry name" value="Galactose-bd-like_sf"/>
</dbReference>
<accession>A0A182S8C0</accession>
<dbReference type="Pfam" id="PF03561">
    <property type="entry name" value="Allantoicase"/>
    <property type="match status" value="1"/>
</dbReference>
<comment type="similarity">
    <text evidence="1">Belongs to the allantoicase family.</text>
</comment>
<evidence type="ECO:0000256" key="2">
    <source>
        <dbReference type="ARBA" id="ARBA00031078"/>
    </source>
</evidence>
<dbReference type="PANTHER" id="PTHR12045:SF3">
    <property type="entry name" value="INACTIVE ALLANTOICASE-RELATED"/>
    <property type="match status" value="1"/>
</dbReference>
<dbReference type="InterPro" id="IPR005164">
    <property type="entry name" value="Allantoicase"/>
</dbReference>
<reference evidence="5" key="1">
    <citation type="submission" date="2013-09" db="EMBL/GenBank/DDBJ databases">
        <title>The Genome Sequence of Anopheles maculatus species B.</title>
        <authorList>
            <consortium name="The Broad Institute Genomics Platform"/>
            <person name="Neafsey D.E."/>
            <person name="Besansky N."/>
            <person name="Howell P."/>
            <person name="Walton C."/>
            <person name="Young S.K."/>
            <person name="Zeng Q."/>
            <person name="Gargeya S."/>
            <person name="Fitzgerald M."/>
            <person name="Haas B."/>
            <person name="Abouelleil A."/>
            <person name="Allen A.W."/>
            <person name="Alvarado L."/>
            <person name="Arachchi H.M."/>
            <person name="Berlin A.M."/>
            <person name="Chapman S.B."/>
            <person name="Gainer-Dewar J."/>
            <person name="Goldberg J."/>
            <person name="Griggs A."/>
            <person name="Gujja S."/>
            <person name="Hansen M."/>
            <person name="Howarth C."/>
            <person name="Imamovic A."/>
            <person name="Ireland A."/>
            <person name="Larimer J."/>
            <person name="McCowan C."/>
            <person name="Murphy C."/>
            <person name="Pearson M."/>
            <person name="Poon T.W."/>
            <person name="Priest M."/>
            <person name="Roberts A."/>
            <person name="Saif S."/>
            <person name="Shea T."/>
            <person name="Sisk P."/>
            <person name="Sykes S."/>
            <person name="Wortman J."/>
            <person name="Nusbaum C."/>
            <person name="Birren B."/>
        </authorList>
    </citation>
    <scope>NUCLEOTIDE SEQUENCE [LARGE SCALE GENOMIC DNA]</scope>
    <source>
        <strain evidence="5">maculatus3</strain>
    </source>
</reference>
<dbReference type="PANTHER" id="PTHR12045">
    <property type="entry name" value="ALLANTOICASE"/>
    <property type="match status" value="1"/>
</dbReference>
<protein>
    <recommendedName>
        <fullName evidence="2">Allantoate amidinohydrolase</fullName>
    </recommendedName>
</protein>
<feature type="domain" description="Allantoicase" evidence="3">
    <location>
        <begin position="1"/>
        <end position="127"/>
    </location>
</feature>
<dbReference type="VEuPathDB" id="VectorBase:AMAM001712"/>
<dbReference type="AlphaFoldDB" id="A0A182S8C0"/>
<keyword evidence="5" id="KW-1185">Reference proteome</keyword>